<proteinExistence type="predicted"/>
<keyword evidence="3" id="KW-1185">Reference proteome</keyword>
<evidence type="ECO:0000313" key="3">
    <source>
        <dbReference type="Proteomes" id="UP000503447"/>
    </source>
</evidence>
<feature type="compositionally biased region" description="Basic residues" evidence="1">
    <location>
        <begin position="38"/>
        <end position="49"/>
    </location>
</feature>
<organism evidence="2 3">
    <name type="scientific">Frigoriglobus tundricola</name>
    <dbReference type="NCBI Taxonomy" id="2774151"/>
    <lineage>
        <taxon>Bacteria</taxon>
        <taxon>Pseudomonadati</taxon>
        <taxon>Planctomycetota</taxon>
        <taxon>Planctomycetia</taxon>
        <taxon>Gemmatales</taxon>
        <taxon>Gemmataceae</taxon>
        <taxon>Frigoriglobus</taxon>
    </lineage>
</organism>
<accession>A0A6M5Z4W0</accession>
<dbReference type="EMBL" id="CP053452">
    <property type="protein sequence ID" value="QJX00263.1"/>
    <property type="molecule type" value="Genomic_DNA"/>
</dbReference>
<dbReference type="AlphaFoldDB" id="A0A6M5Z4W0"/>
<name>A0A6M5Z4W0_9BACT</name>
<evidence type="ECO:0000313" key="2">
    <source>
        <dbReference type="EMBL" id="QJX00263.1"/>
    </source>
</evidence>
<sequence>MGLGLFARRFTDEPAGPQVPVLAVHGGDGGVCGGARGSSHRRRCGRRIASHTSPTPRSQ</sequence>
<protein>
    <submittedName>
        <fullName evidence="2">Uncharacterized protein</fullName>
    </submittedName>
</protein>
<dbReference type="Proteomes" id="UP000503447">
    <property type="component" value="Chromosome"/>
</dbReference>
<evidence type="ECO:0000256" key="1">
    <source>
        <dbReference type="SAM" id="MobiDB-lite"/>
    </source>
</evidence>
<dbReference type="KEGG" id="ftj:FTUN_7888"/>
<reference evidence="3" key="1">
    <citation type="submission" date="2020-05" db="EMBL/GenBank/DDBJ databases">
        <title>Frigoriglobus tundricola gen. nov., sp. nov., a psychrotolerant cellulolytic planctomycete of the family Gemmataceae with two divergent copies of 16S rRNA gene.</title>
        <authorList>
            <person name="Kulichevskaya I.S."/>
            <person name="Ivanova A.A."/>
            <person name="Naumoff D.G."/>
            <person name="Beletsky A.V."/>
            <person name="Rijpstra W.I.C."/>
            <person name="Sinninghe Damste J.S."/>
            <person name="Mardanov A.V."/>
            <person name="Ravin N.V."/>
            <person name="Dedysh S.N."/>
        </authorList>
    </citation>
    <scope>NUCLEOTIDE SEQUENCE [LARGE SCALE GENOMIC DNA]</scope>
    <source>
        <strain evidence="3">PL17</strain>
    </source>
</reference>
<feature type="region of interest" description="Disordered" evidence="1">
    <location>
        <begin position="35"/>
        <end position="59"/>
    </location>
</feature>
<gene>
    <name evidence="2" type="ORF">FTUN_7888</name>
</gene>